<proteinExistence type="predicted"/>
<evidence type="ECO:0000313" key="3">
    <source>
        <dbReference type="Proteomes" id="UP000606044"/>
    </source>
</evidence>
<name>A0A917BZF2_9HYPH</name>
<reference evidence="2" key="1">
    <citation type="journal article" date="2014" name="Int. J. Syst. Evol. Microbiol.">
        <title>Complete genome sequence of Corynebacterium casei LMG S-19264T (=DSM 44701T), isolated from a smear-ripened cheese.</title>
        <authorList>
            <consortium name="US DOE Joint Genome Institute (JGI-PGF)"/>
            <person name="Walter F."/>
            <person name="Albersmeier A."/>
            <person name="Kalinowski J."/>
            <person name="Ruckert C."/>
        </authorList>
    </citation>
    <scope>NUCLEOTIDE SEQUENCE</scope>
    <source>
        <strain evidence="2">CCM 7897</strain>
    </source>
</reference>
<feature type="domain" description="SnoaL-like" evidence="1">
    <location>
        <begin position="10"/>
        <end position="139"/>
    </location>
</feature>
<evidence type="ECO:0000259" key="1">
    <source>
        <dbReference type="Pfam" id="PF13577"/>
    </source>
</evidence>
<gene>
    <name evidence="2" type="ORF">GCM10007301_22780</name>
</gene>
<dbReference type="Proteomes" id="UP000606044">
    <property type="component" value="Unassembled WGS sequence"/>
</dbReference>
<dbReference type="AlphaFoldDB" id="A0A917BZF2"/>
<accession>A0A917BZF2</accession>
<dbReference type="InterPro" id="IPR037401">
    <property type="entry name" value="SnoaL-like"/>
</dbReference>
<dbReference type="RefSeq" id="WP_188578485.1">
    <property type="nucleotide sequence ID" value="NZ_BMCT01000002.1"/>
</dbReference>
<protein>
    <recommendedName>
        <fullName evidence="1">SnoaL-like domain-containing protein</fullName>
    </recommendedName>
</protein>
<organism evidence="2 3">
    <name type="scientific">Azorhizobium oxalatiphilum</name>
    <dbReference type="NCBI Taxonomy" id="980631"/>
    <lineage>
        <taxon>Bacteria</taxon>
        <taxon>Pseudomonadati</taxon>
        <taxon>Pseudomonadota</taxon>
        <taxon>Alphaproteobacteria</taxon>
        <taxon>Hyphomicrobiales</taxon>
        <taxon>Xanthobacteraceae</taxon>
        <taxon>Azorhizobium</taxon>
    </lineage>
</organism>
<dbReference type="EMBL" id="BMCT01000002">
    <property type="protein sequence ID" value="GGF62502.1"/>
    <property type="molecule type" value="Genomic_DNA"/>
</dbReference>
<evidence type="ECO:0000313" key="2">
    <source>
        <dbReference type="EMBL" id="GGF62502.1"/>
    </source>
</evidence>
<dbReference type="InterPro" id="IPR032710">
    <property type="entry name" value="NTF2-like_dom_sf"/>
</dbReference>
<dbReference type="SUPFAM" id="SSF54427">
    <property type="entry name" value="NTF2-like"/>
    <property type="match status" value="1"/>
</dbReference>
<keyword evidence="3" id="KW-1185">Reference proteome</keyword>
<dbReference type="Gene3D" id="3.10.450.50">
    <property type="match status" value="1"/>
</dbReference>
<comment type="caution">
    <text evidence="2">The sequence shown here is derived from an EMBL/GenBank/DDBJ whole genome shotgun (WGS) entry which is preliminary data.</text>
</comment>
<sequence>MSGIEQRLAALLNIEDIRELRIAYSHCLDSGDFDGLDRVFTADAVVGVTVGEMKGLPAIKAGLIGAYQLYDRDGRGHYPFLHAIANHQITLTGPDTATGKCYLIDFETASKPDPNPLLLLGLYADRYRRVDGAWRIVETHLDVVWPTPA</sequence>
<dbReference type="Pfam" id="PF13577">
    <property type="entry name" value="SnoaL_4"/>
    <property type="match status" value="1"/>
</dbReference>
<reference evidence="2" key="2">
    <citation type="submission" date="2020-09" db="EMBL/GenBank/DDBJ databases">
        <authorList>
            <person name="Sun Q."/>
            <person name="Sedlacek I."/>
        </authorList>
    </citation>
    <scope>NUCLEOTIDE SEQUENCE</scope>
    <source>
        <strain evidence="2">CCM 7897</strain>
    </source>
</reference>